<evidence type="ECO:0000313" key="6">
    <source>
        <dbReference type="EMBL" id="TRY68233.1"/>
    </source>
</evidence>
<dbReference type="PRINTS" id="PR01415">
    <property type="entry name" value="ANKYRIN"/>
</dbReference>
<dbReference type="OrthoDB" id="427518at2759"/>
<reference evidence="6 7" key="1">
    <citation type="journal article" date="2018" name="Nat. Ecol. Evol.">
        <title>Genomic signatures of mitonuclear coevolution across populations of Tigriopus californicus.</title>
        <authorList>
            <person name="Barreto F.S."/>
            <person name="Watson E.T."/>
            <person name="Lima T.G."/>
            <person name="Willett C.S."/>
            <person name="Edmands S."/>
            <person name="Li W."/>
            <person name="Burton R.S."/>
        </authorList>
    </citation>
    <scope>NUCLEOTIDE SEQUENCE [LARGE SCALE GENOMIC DNA]</scope>
    <source>
        <strain evidence="6 7">San Diego</strain>
    </source>
</reference>
<organism evidence="6 7">
    <name type="scientific">Tigriopus californicus</name>
    <name type="common">Marine copepod</name>
    <dbReference type="NCBI Taxonomy" id="6832"/>
    <lineage>
        <taxon>Eukaryota</taxon>
        <taxon>Metazoa</taxon>
        <taxon>Ecdysozoa</taxon>
        <taxon>Arthropoda</taxon>
        <taxon>Crustacea</taxon>
        <taxon>Multicrustacea</taxon>
        <taxon>Hexanauplia</taxon>
        <taxon>Copepoda</taxon>
        <taxon>Harpacticoida</taxon>
        <taxon>Harpacticidae</taxon>
        <taxon>Tigriopus</taxon>
    </lineage>
</organism>
<accession>A0A553NS25</accession>
<dbReference type="SMART" id="SM00248">
    <property type="entry name" value="ANK"/>
    <property type="match status" value="4"/>
</dbReference>
<dbReference type="InterPro" id="IPR036770">
    <property type="entry name" value="Ankyrin_rpt-contain_sf"/>
</dbReference>
<evidence type="ECO:0000256" key="5">
    <source>
        <dbReference type="SAM" id="MobiDB-lite"/>
    </source>
</evidence>
<evidence type="ECO:0000256" key="1">
    <source>
        <dbReference type="ARBA" id="ARBA00022737"/>
    </source>
</evidence>
<proteinExistence type="predicted"/>
<dbReference type="SUPFAM" id="SSF48403">
    <property type="entry name" value="Ankyrin repeat"/>
    <property type="match status" value="1"/>
</dbReference>
<keyword evidence="2 3" id="KW-0040">ANK repeat</keyword>
<dbReference type="Pfam" id="PF12796">
    <property type="entry name" value="Ank_2"/>
    <property type="match status" value="2"/>
</dbReference>
<dbReference type="InterPro" id="IPR002110">
    <property type="entry name" value="Ankyrin_rpt"/>
</dbReference>
<dbReference type="Proteomes" id="UP000318571">
    <property type="component" value="Chromosome 1"/>
</dbReference>
<evidence type="ECO:0000256" key="4">
    <source>
        <dbReference type="SAM" id="Coils"/>
    </source>
</evidence>
<feature type="coiled-coil region" evidence="4">
    <location>
        <begin position="506"/>
        <end position="544"/>
    </location>
</feature>
<dbReference type="EMBL" id="VCGU01000010">
    <property type="protein sequence ID" value="TRY68233.1"/>
    <property type="molecule type" value="Genomic_DNA"/>
</dbReference>
<evidence type="ECO:0000256" key="2">
    <source>
        <dbReference type="ARBA" id="ARBA00023043"/>
    </source>
</evidence>
<feature type="region of interest" description="Disordered" evidence="5">
    <location>
        <begin position="247"/>
        <end position="270"/>
    </location>
</feature>
<evidence type="ECO:0000313" key="7">
    <source>
        <dbReference type="Proteomes" id="UP000318571"/>
    </source>
</evidence>
<sequence>MANSGILIGMDDTGSGPITVQTTAMGGLDPHGLNVGGLGGHLTPALGLGGVNSESQQCTLVELGKILLTAARDGDTQEVCGVIRKGAPFTTDWLGTSPLHMAAQNGHVECCEVLLRAGISKDARTKVDKTPMHLAAQEGHVEVLELLLKHSCDKEALDMLYMTPLHWAVDRGNVGAVEMLLRFGADTNAVSKFDKTPMEIASDQGRPDIFEMLQNADSFLQIPVDPHESDAATLAATQSIMDNDAMDHSASLLSPPGADLNGSEAPQVTKSPENDAVKFLEAHGITIQPEDSGGGALESHLRTSKQTLTLTEAGKMLLNTNQGHRPTTVKKVIVSSKAGTSKISTLPVTTKLVAVSSAKNVIPVSSGGMATIVVGSGPTKRILRVPPSQLAALKSRTSNIKIASPNKGTIAAASGSTGTKLTVLRVNPHLKTVQGSPAVMQKFSSPNSTITLAPASNLVSSKGITTIVTEASGFAHGAPIMVSSIKKEPAPTSPQPVQGDTLTLSRTELQKMLDAAKEEYREKMEAQEREMSRLRQQVEALAKGATFQSK</sequence>
<evidence type="ECO:0000256" key="3">
    <source>
        <dbReference type="PROSITE-ProRule" id="PRU00023"/>
    </source>
</evidence>
<keyword evidence="1" id="KW-0677">Repeat</keyword>
<feature type="repeat" description="ANK" evidence="3">
    <location>
        <begin position="127"/>
        <end position="159"/>
    </location>
</feature>
<keyword evidence="7" id="KW-1185">Reference proteome</keyword>
<keyword evidence="4" id="KW-0175">Coiled coil</keyword>
<dbReference type="STRING" id="6832.A0A553NS25"/>
<gene>
    <name evidence="6" type="ORF">TCAL_04163</name>
</gene>
<feature type="repeat" description="ANK" evidence="3">
    <location>
        <begin position="160"/>
        <end position="192"/>
    </location>
</feature>
<dbReference type="PROSITE" id="PS50297">
    <property type="entry name" value="ANK_REP_REGION"/>
    <property type="match status" value="3"/>
</dbReference>
<dbReference type="InterPro" id="IPR050776">
    <property type="entry name" value="Ank_Repeat/CDKN_Inhibitor"/>
</dbReference>
<dbReference type="PANTHER" id="PTHR24201">
    <property type="entry name" value="ANK_REP_REGION DOMAIN-CONTAINING PROTEIN"/>
    <property type="match status" value="1"/>
</dbReference>
<protein>
    <submittedName>
        <fullName evidence="6">Uncharacterized protein</fullName>
    </submittedName>
</protein>
<feature type="repeat" description="ANK" evidence="3">
    <location>
        <begin position="94"/>
        <end position="126"/>
    </location>
</feature>
<dbReference type="Gene3D" id="1.25.40.20">
    <property type="entry name" value="Ankyrin repeat-containing domain"/>
    <property type="match status" value="1"/>
</dbReference>
<name>A0A553NS25_TIGCA</name>
<dbReference type="PROSITE" id="PS50088">
    <property type="entry name" value="ANK_REPEAT"/>
    <property type="match status" value="3"/>
</dbReference>
<comment type="caution">
    <text evidence="6">The sequence shown here is derived from an EMBL/GenBank/DDBJ whole genome shotgun (WGS) entry which is preliminary data.</text>
</comment>
<dbReference type="OMA" id="PTHEAVP"/>
<dbReference type="AlphaFoldDB" id="A0A553NS25"/>